<accession>A0A316W9U2</accession>
<evidence type="ECO:0000259" key="6">
    <source>
        <dbReference type="Pfam" id="PF07291"/>
    </source>
</evidence>
<comment type="subcellular location">
    <subcellularLocation>
        <location evidence="1">Membrane</location>
        <topology evidence="1">Multi-pass membrane protein</topology>
    </subcellularLocation>
</comment>
<evidence type="ECO:0000256" key="1">
    <source>
        <dbReference type="ARBA" id="ARBA00004141"/>
    </source>
</evidence>
<name>A0A316W9U2_9FLAO</name>
<dbReference type="RefSeq" id="WP_103231207.1">
    <property type="nucleotide sequence ID" value="NZ_PPEG02000013.1"/>
</dbReference>
<proteinExistence type="predicted"/>
<feature type="transmembrane region" description="Helical" evidence="5">
    <location>
        <begin position="7"/>
        <end position="25"/>
    </location>
</feature>
<evidence type="ECO:0000256" key="4">
    <source>
        <dbReference type="ARBA" id="ARBA00023136"/>
    </source>
</evidence>
<reference evidence="7 8" key="1">
    <citation type="submission" date="2018-04" db="EMBL/GenBank/DDBJ databases">
        <title>Chryseobacterium oncorhynchi 701B-08T from rainbow trout, and Chryseobacterium viscerum 687B-08T from diseased fish.</title>
        <authorList>
            <person name="Jeong J.-J."/>
            <person name="Lee Y.J."/>
            <person name="Pathiraja D."/>
            <person name="Park B."/>
            <person name="Choi I.-G."/>
            <person name="Kim K.D."/>
        </authorList>
    </citation>
    <scope>NUCLEOTIDE SEQUENCE [LARGE SCALE GENOMIC DNA]</scope>
    <source>
        <strain evidence="7 8">687B-08</strain>
    </source>
</reference>
<evidence type="ECO:0000313" key="7">
    <source>
        <dbReference type="EMBL" id="PWN58114.1"/>
    </source>
</evidence>
<keyword evidence="3 5" id="KW-1133">Transmembrane helix</keyword>
<organism evidence="7 8">
    <name type="scientific">Chryseobacterium viscerum</name>
    <dbReference type="NCBI Taxonomy" id="1037377"/>
    <lineage>
        <taxon>Bacteria</taxon>
        <taxon>Pseudomonadati</taxon>
        <taxon>Bacteroidota</taxon>
        <taxon>Flavobacteriia</taxon>
        <taxon>Flavobacteriales</taxon>
        <taxon>Weeksellaceae</taxon>
        <taxon>Chryseobacterium group</taxon>
        <taxon>Chryseobacterium</taxon>
    </lineage>
</organism>
<dbReference type="AlphaFoldDB" id="A0A316W9U2"/>
<dbReference type="Pfam" id="PF07291">
    <property type="entry name" value="MauE"/>
    <property type="match status" value="1"/>
</dbReference>
<dbReference type="UniPathway" id="UPA00895"/>
<sequence>MKNFQSIFIKAVSYFFIVLFIYASVSKLLDFENFQVQIAQSPLLSSYAAFISYLVIIVELIIVLLLSIPRIKKIGLYASMALMVAFTIYIYLILNFSDFVPCSCGGILEKLGWTEHLVFNMVCVVLTLIGIILQENNDSTRMFSYGIRVIVIILVSSFSVIYLYYSSEYMIKSDNNFTRRYLTHPLIEDKTIDLANEHFYFAGSNDKRLFLGSPLAPLTLTSITTDLTNLENRPIKPDHTAYTFHNLRLGVKGSNFFLYDGSVPIIYRGELSSDKVSTVSFNDVFFNQFAIIDSSRFAIRIRSGKTGEYELGILDLKAKSKVTVLPSLLEKQIDGVFDSDGQLMVDYKTKSIIYMYAYRNQFLVMDDYLKLKNRMKTIDTVSKARITAHKLSDGRTKMSSPPLKVNSKITTNGLLVFNQSNLMGKHESREHWKNATVFDIYKTNKQEYVGSFYIDHFNNKPVSQILVTDHYLYAITGSKLLRYQYRKSDTKYFKTGEAENLIQE</sequence>
<feature type="domain" description="Methylamine utilisation protein MauE" evidence="6">
    <location>
        <begin position="7"/>
        <end position="132"/>
    </location>
</feature>
<dbReference type="EMBL" id="PPEG02000013">
    <property type="protein sequence ID" value="PWN58114.1"/>
    <property type="molecule type" value="Genomic_DNA"/>
</dbReference>
<comment type="caution">
    <text evidence="7">The sequence shown here is derived from an EMBL/GenBank/DDBJ whole genome shotgun (WGS) entry which is preliminary data.</text>
</comment>
<protein>
    <submittedName>
        <fullName evidence="7">Tellurium resistance protein TerC</fullName>
    </submittedName>
</protein>
<gene>
    <name evidence="7" type="ORF">C1634_024380</name>
</gene>
<dbReference type="GO" id="GO:0030416">
    <property type="term" value="P:methylamine metabolic process"/>
    <property type="evidence" value="ECO:0007669"/>
    <property type="project" value="InterPro"/>
</dbReference>
<feature type="transmembrane region" description="Helical" evidence="5">
    <location>
        <begin position="116"/>
        <end position="133"/>
    </location>
</feature>
<evidence type="ECO:0000256" key="2">
    <source>
        <dbReference type="ARBA" id="ARBA00022692"/>
    </source>
</evidence>
<evidence type="ECO:0000313" key="8">
    <source>
        <dbReference type="Proteomes" id="UP000236413"/>
    </source>
</evidence>
<evidence type="ECO:0000256" key="5">
    <source>
        <dbReference type="SAM" id="Phobius"/>
    </source>
</evidence>
<dbReference type="GO" id="GO:0016020">
    <property type="term" value="C:membrane"/>
    <property type="evidence" value="ECO:0007669"/>
    <property type="project" value="UniProtKB-SubCell"/>
</dbReference>
<dbReference type="InterPro" id="IPR009908">
    <property type="entry name" value="Methylamine_util_MauE"/>
</dbReference>
<feature type="transmembrane region" description="Helical" evidence="5">
    <location>
        <begin position="145"/>
        <end position="165"/>
    </location>
</feature>
<evidence type="ECO:0000256" key="3">
    <source>
        <dbReference type="ARBA" id="ARBA00022989"/>
    </source>
</evidence>
<feature type="transmembrane region" description="Helical" evidence="5">
    <location>
        <begin position="45"/>
        <end position="67"/>
    </location>
</feature>
<keyword evidence="2 5" id="KW-0812">Transmembrane</keyword>
<keyword evidence="4 5" id="KW-0472">Membrane</keyword>
<feature type="transmembrane region" description="Helical" evidence="5">
    <location>
        <begin position="74"/>
        <end position="96"/>
    </location>
</feature>
<dbReference type="Proteomes" id="UP000236413">
    <property type="component" value="Unassembled WGS sequence"/>
</dbReference>